<dbReference type="Gene3D" id="3.10.100.10">
    <property type="entry name" value="Mannose-Binding Protein A, subunit A"/>
    <property type="match status" value="3"/>
</dbReference>
<dbReference type="GO" id="GO:0002052">
    <property type="term" value="P:positive regulation of neuroblast proliferation"/>
    <property type="evidence" value="ECO:0007669"/>
    <property type="project" value="TreeGrafter"/>
</dbReference>
<feature type="domain" description="EGF-like" evidence="27">
    <location>
        <begin position="1227"/>
        <end position="1263"/>
    </location>
</feature>
<feature type="region of interest" description="Disordered" evidence="25">
    <location>
        <begin position="1031"/>
        <end position="1050"/>
    </location>
</feature>
<dbReference type="PROSITE" id="PS00615">
    <property type="entry name" value="C_TYPE_LECTIN_1"/>
    <property type="match status" value="1"/>
</dbReference>
<feature type="region of interest" description="Disordered" evidence="25">
    <location>
        <begin position="711"/>
        <end position="815"/>
    </location>
</feature>
<dbReference type="GO" id="GO:0007417">
    <property type="term" value="P:central nervous system development"/>
    <property type="evidence" value="ECO:0007669"/>
    <property type="project" value="TreeGrafter"/>
</dbReference>
<dbReference type="PROSITE" id="PS00010">
    <property type="entry name" value="ASX_HYDROXYL"/>
    <property type="match status" value="1"/>
</dbReference>
<feature type="domain" description="Link" evidence="31">
    <location>
        <begin position="156"/>
        <end position="251"/>
    </location>
</feature>
<dbReference type="InterPro" id="IPR000538">
    <property type="entry name" value="Link_dom"/>
</dbReference>
<feature type="region of interest" description="Disordered" evidence="25">
    <location>
        <begin position="449"/>
        <end position="489"/>
    </location>
</feature>
<feature type="compositionally biased region" description="Polar residues" evidence="25">
    <location>
        <begin position="382"/>
        <end position="398"/>
    </location>
</feature>
<evidence type="ECO:0000256" key="19">
    <source>
        <dbReference type="ARBA" id="ARBA00044230"/>
    </source>
</evidence>
<comment type="caution">
    <text evidence="32">The sequence shown here is derived from an EMBL/GenBank/DDBJ whole genome shotgun (WGS) entry which is preliminary data.</text>
</comment>
<evidence type="ECO:0000256" key="5">
    <source>
        <dbReference type="ARBA" id="ARBA00022536"/>
    </source>
</evidence>
<dbReference type="InterPro" id="IPR000742">
    <property type="entry name" value="EGF"/>
</dbReference>
<feature type="compositionally biased region" description="Polar residues" evidence="25">
    <location>
        <begin position="1063"/>
        <end position="1087"/>
    </location>
</feature>
<dbReference type="GO" id="GO:0001750">
    <property type="term" value="C:photoreceptor outer segment"/>
    <property type="evidence" value="ECO:0007669"/>
    <property type="project" value="UniProtKB-SubCell"/>
</dbReference>
<dbReference type="SMART" id="SM00181">
    <property type="entry name" value="EGF"/>
    <property type="match status" value="2"/>
</dbReference>
<dbReference type="SUPFAM" id="SSF56436">
    <property type="entry name" value="C-type lectin-like"/>
    <property type="match status" value="3"/>
</dbReference>
<feature type="compositionally biased region" description="Basic and acidic residues" evidence="25">
    <location>
        <begin position="524"/>
        <end position="536"/>
    </location>
</feature>
<dbReference type="Gene3D" id="2.60.40.10">
    <property type="entry name" value="Immunoglobulins"/>
    <property type="match status" value="1"/>
</dbReference>
<dbReference type="CDD" id="cd00054">
    <property type="entry name" value="EGF_CA"/>
    <property type="match status" value="1"/>
</dbReference>
<keyword evidence="14" id="KW-0966">Cell projection</keyword>
<evidence type="ECO:0000256" key="2">
    <source>
        <dbReference type="ARBA" id="ARBA00004593"/>
    </source>
</evidence>
<evidence type="ECO:0000256" key="7">
    <source>
        <dbReference type="ARBA" id="ARBA00022729"/>
    </source>
</evidence>
<dbReference type="PANTHER" id="PTHR22804:SF6">
    <property type="entry name" value="VERSICAN CORE PROTEIN"/>
    <property type="match status" value="1"/>
</dbReference>
<dbReference type="FunFam" id="3.10.100.10:FF:000011">
    <property type="entry name" value="Aggrecan core protein"/>
    <property type="match status" value="1"/>
</dbReference>
<evidence type="ECO:0000256" key="26">
    <source>
        <dbReference type="SAM" id="SignalP"/>
    </source>
</evidence>
<name>A0AAV6GGH5_9TELE</name>
<evidence type="ECO:0000256" key="10">
    <source>
        <dbReference type="ARBA" id="ARBA00022837"/>
    </source>
</evidence>
<keyword evidence="7 26" id="KW-0732">Signal</keyword>
<dbReference type="CDD" id="cd03588">
    <property type="entry name" value="CLECT_CSPGs"/>
    <property type="match status" value="1"/>
</dbReference>
<dbReference type="Pfam" id="PF00084">
    <property type="entry name" value="Sushi"/>
    <property type="match status" value="1"/>
</dbReference>
<keyword evidence="11" id="KW-0654">Proteoglycan</keyword>
<evidence type="ECO:0000256" key="8">
    <source>
        <dbReference type="ARBA" id="ARBA00022734"/>
    </source>
</evidence>
<feature type="compositionally biased region" description="Basic and acidic residues" evidence="25">
    <location>
        <begin position="963"/>
        <end position="972"/>
    </location>
</feature>
<dbReference type="InterPro" id="IPR003599">
    <property type="entry name" value="Ig_sub"/>
</dbReference>
<dbReference type="Proteomes" id="UP000823561">
    <property type="component" value="Chromosome 12"/>
</dbReference>
<dbReference type="InterPro" id="IPR001881">
    <property type="entry name" value="EGF-like_Ca-bd_dom"/>
</dbReference>
<evidence type="ECO:0000259" key="31">
    <source>
        <dbReference type="PROSITE" id="PS50963"/>
    </source>
</evidence>
<dbReference type="InterPro" id="IPR018378">
    <property type="entry name" value="C-type_lectin_CS"/>
</dbReference>
<feature type="compositionally biased region" description="Polar residues" evidence="25">
    <location>
        <begin position="1100"/>
        <end position="1115"/>
    </location>
</feature>
<dbReference type="InterPro" id="IPR018097">
    <property type="entry name" value="EGF_Ca-bd_CS"/>
</dbReference>
<dbReference type="PROSITE" id="PS50963">
    <property type="entry name" value="LINK_2"/>
    <property type="match status" value="2"/>
</dbReference>
<evidence type="ECO:0000259" key="28">
    <source>
        <dbReference type="PROSITE" id="PS50041"/>
    </source>
</evidence>
<dbReference type="GO" id="GO:0005509">
    <property type="term" value="F:calcium ion binding"/>
    <property type="evidence" value="ECO:0007669"/>
    <property type="project" value="InterPro"/>
</dbReference>
<evidence type="ECO:0000313" key="32">
    <source>
        <dbReference type="EMBL" id="KAG5272735.1"/>
    </source>
</evidence>
<dbReference type="SMART" id="SM00032">
    <property type="entry name" value="CCP"/>
    <property type="match status" value="1"/>
</dbReference>
<sequence length="1504" mass="160779">MRLYIRHILWLFCACCVISEYGEAMVMKTKTRGPVQGSLASKALLSCRFSTTHTAKSATLPPTTTTSATTADHLRIKWTKLDGDSEHIVLVAQNGIIKIGQGYLTRVSVPTNAEDAGDASLTIEKLRASDEGIYRCEVMFGIEDTQTTVSLDVSGVVFHYRAGTSRYTLTFEKAKEACQSVGATIATEDQLTSAFEDGFDHCDAGWVADQTVRYPIVKPRAGCYGDKLGKPGIRTYGIRDVSEMYDVYCYVGKLRGEVFYPPSTQLTFQQARALCERLDAELASPGHIHAAWREGLDRCDYSWLSDGSVRYPISVPRFQCGRGTLGVRTLYRFTNQTGFPLPTEKHGAFCFKAHEFTTTVAAPTTESLTTASPKQREEEESQASTVEPPSMFSATMSAPASRVSPDEDSSVKMTTRMPPSKDVTASGTPAPTTTFDDYTDELMSRIPQLESLPLPLPPLPPKTKPKLDVDPEKESSADGGSGVEDILPLATPGSPVIVYKEEGTGTEPSTSVTPMPGVSGGAEKLPEGKPGDKVEHSTRDTVVIAESAPATTMGPDVQLPWVIGVDSAGQTDLSPSKPPFHLIIVNVDHKNQSADDIVQLIGGISAPGITFPLIPPFDEQPTKDSESPPGSGDGGPVAAAVTISPTLSFINGNHEITIKPDEADNQEARGDQFEVVTPAGTHPDGVDGTETETTTHFDYVILVSTDEGGETFGVGSVSPTSSSVTAPTSTTLTGPDASLETTSVSTQQPATTLDTSASSKMSGPDALSPASTSSSTTAEVVEGSGSHPTDDDDDVHREGSGEETPPTTTTRGPITVATDEAEIAEGGKTSETLGVQHSTASTLSIATHTAAPGDLRKPTGPEDYEGSTSTDQDGSGGDPSEEDQRPTSAPTFTVVSHGPVDRPVSAGEPGETHRPVTGTGSPLVVPGVAVTLTTTTDEIVEEGASGDRRPEDIDSELGSGDQTIREDGKDTTMESPLAVPVTMREGGSGEDIRKSTLEESVVTATLTTMPPALGPVTGDVAVSTADDRKEVQTTGPADVSVDVAEGTSPPVTEVIHEKEVSAEDTSSLSAAVTSSPETKVTSLAASTESKDSAVSREVDVTSSPETEVTSLTASTESKDSAVSREVDVTSSPETEVTSLTASTESKDSAASREVDKTQSAVVTIKPLTTGLPITTTLSATPPYDDYEDITDRSHIVEAGPPPRTWTTAEPETDTGHGVEGQTADLPALVLCPESDCGNGGTCYLQGKVTTCLCATGFEGDRCEKDLDECQSNPCMNGATCIDGSNSYTCVCLPSYSGPNCEHDTETCDYGWHKFQSHCYKYFSHRRTWDAAERECRLQGAHLTSILSHEEQNYVNRLGHDYQWIGLNDKMFEQDFRWTDGKPMQFENWRQGQPDSFFSTGEDCVVMIWHEDGQWNDVPCNYHLTFTCKKGTVACKQPPVVKDARVFGSMKARYEINALVRYHCKDGFIQRHVPTIRCRADGRWDTPKITCLSRDVTLNMTILYS</sequence>
<evidence type="ECO:0000256" key="6">
    <source>
        <dbReference type="ARBA" id="ARBA00022659"/>
    </source>
</evidence>
<dbReference type="InterPro" id="IPR016187">
    <property type="entry name" value="CTDL_fold"/>
</dbReference>
<dbReference type="Pfam" id="PF07686">
    <property type="entry name" value="V-set"/>
    <property type="match status" value="1"/>
</dbReference>
<feature type="region of interest" description="Disordered" evidence="25">
    <location>
        <begin position="614"/>
        <end position="639"/>
    </location>
</feature>
<dbReference type="SUPFAM" id="SSF48726">
    <property type="entry name" value="Immunoglobulin"/>
    <property type="match status" value="1"/>
</dbReference>
<feature type="compositionally biased region" description="Low complexity" evidence="25">
    <location>
        <begin position="802"/>
        <end position="815"/>
    </location>
</feature>
<keyword evidence="6 23" id="KW-0768">Sushi</keyword>
<dbReference type="Gene3D" id="2.10.70.10">
    <property type="entry name" value="Complement Module, domain 1"/>
    <property type="match status" value="1"/>
</dbReference>
<keyword evidence="15" id="KW-0373">Hyaluronic acid</keyword>
<feature type="compositionally biased region" description="Low complexity" evidence="25">
    <location>
        <begin position="766"/>
        <end position="778"/>
    </location>
</feature>
<keyword evidence="16" id="KW-0393">Immunoglobulin domain</keyword>
<evidence type="ECO:0000256" key="9">
    <source>
        <dbReference type="ARBA" id="ARBA00022737"/>
    </source>
</evidence>
<feature type="region of interest" description="Disordered" evidence="25">
    <location>
        <begin position="1058"/>
        <end position="1154"/>
    </location>
</feature>
<feature type="disulfide bond" evidence="23">
    <location>
        <begin position="1434"/>
        <end position="1477"/>
    </location>
</feature>
<dbReference type="InterPro" id="IPR000152">
    <property type="entry name" value="EGF-type_Asp/Asn_hydroxyl_site"/>
</dbReference>
<dbReference type="SMART" id="SM00445">
    <property type="entry name" value="LINK"/>
    <property type="match status" value="2"/>
</dbReference>
<dbReference type="GO" id="GO:0005540">
    <property type="term" value="F:hyaluronic acid binding"/>
    <property type="evidence" value="ECO:0007669"/>
    <property type="project" value="UniProtKB-KW"/>
</dbReference>
<feature type="compositionally biased region" description="Low complexity" evidence="25">
    <location>
        <begin position="713"/>
        <end position="735"/>
    </location>
</feature>
<evidence type="ECO:0000259" key="27">
    <source>
        <dbReference type="PROSITE" id="PS50026"/>
    </source>
</evidence>
<feature type="domain" description="EGF-like" evidence="27">
    <location>
        <begin position="1265"/>
        <end position="1301"/>
    </location>
</feature>
<feature type="chain" id="PRO_5043507177" description="Versican core protein" evidence="26">
    <location>
        <begin position="25"/>
        <end position="1504"/>
    </location>
</feature>
<keyword evidence="13" id="KW-0325">Glycoprotein</keyword>
<keyword evidence="12 22" id="KW-1015">Disulfide bond</keyword>
<dbReference type="InterPro" id="IPR016186">
    <property type="entry name" value="C-type_lectin-like/link_sf"/>
</dbReference>
<comment type="caution">
    <text evidence="22">Lacks conserved residue(s) required for the propagation of feature annotation.</text>
</comment>
<dbReference type="SMART" id="SM00406">
    <property type="entry name" value="IGv"/>
    <property type="match status" value="1"/>
</dbReference>
<feature type="domain" description="Ig-like" evidence="29">
    <location>
        <begin position="36"/>
        <end position="154"/>
    </location>
</feature>
<dbReference type="PROSITE" id="PS50835">
    <property type="entry name" value="IG_LIKE"/>
    <property type="match status" value="1"/>
</dbReference>
<dbReference type="PROSITE" id="PS01187">
    <property type="entry name" value="EGF_CA"/>
    <property type="match status" value="1"/>
</dbReference>
<dbReference type="GO" id="GO:0030246">
    <property type="term" value="F:carbohydrate binding"/>
    <property type="evidence" value="ECO:0007669"/>
    <property type="project" value="UniProtKB-KW"/>
</dbReference>
<feature type="disulfide bond" evidence="22">
    <location>
        <begin position="1291"/>
        <end position="1300"/>
    </location>
</feature>
<keyword evidence="33" id="KW-1185">Reference proteome</keyword>
<keyword evidence="10" id="KW-0106">Calcium</keyword>
<feature type="signal peptide" evidence="26">
    <location>
        <begin position="1"/>
        <end position="24"/>
    </location>
</feature>
<dbReference type="Gene3D" id="2.10.25.10">
    <property type="entry name" value="Laminin"/>
    <property type="match status" value="2"/>
</dbReference>
<evidence type="ECO:0000256" key="18">
    <source>
        <dbReference type="ARBA" id="ARBA00044099"/>
    </source>
</evidence>
<evidence type="ECO:0000256" key="12">
    <source>
        <dbReference type="ARBA" id="ARBA00023157"/>
    </source>
</evidence>
<feature type="compositionally biased region" description="Basic and acidic residues" evidence="25">
    <location>
        <begin position="465"/>
        <end position="476"/>
    </location>
</feature>
<comment type="function">
    <text evidence="17">May play a role in intercellular signaling and in connecting cells with the extracellular matrix. May take part in the regulation of cell motility, growth and differentiation. Binds hyaluronic acid.</text>
</comment>
<dbReference type="GO" id="GO:0005615">
    <property type="term" value="C:extracellular space"/>
    <property type="evidence" value="ECO:0007669"/>
    <property type="project" value="TreeGrafter"/>
</dbReference>
<evidence type="ECO:0000259" key="30">
    <source>
        <dbReference type="PROSITE" id="PS50923"/>
    </source>
</evidence>
<dbReference type="PRINTS" id="PR00010">
    <property type="entry name" value="EGFBLOOD"/>
</dbReference>
<dbReference type="PRINTS" id="PR01265">
    <property type="entry name" value="LINKMODULE"/>
</dbReference>
<keyword evidence="3" id="KW-0964">Secreted</keyword>
<dbReference type="InterPro" id="IPR000436">
    <property type="entry name" value="Sushi_SCR_CCP_dom"/>
</dbReference>
<evidence type="ECO:0000259" key="29">
    <source>
        <dbReference type="PROSITE" id="PS50835"/>
    </source>
</evidence>
<evidence type="ECO:0000256" key="14">
    <source>
        <dbReference type="ARBA" id="ARBA00023273"/>
    </source>
</evidence>
<feature type="compositionally biased region" description="Polar residues" evidence="25">
    <location>
        <begin position="362"/>
        <end position="373"/>
    </location>
</feature>
<dbReference type="SUPFAM" id="SSF57196">
    <property type="entry name" value="EGF/Laminin"/>
    <property type="match status" value="1"/>
</dbReference>
<feature type="compositionally biased region" description="Polar residues" evidence="25">
    <location>
        <begin position="1128"/>
        <end position="1143"/>
    </location>
</feature>
<evidence type="ECO:0000256" key="25">
    <source>
        <dbReference type="SAM" id="MobiDB-lite"/>
    </source>
</evidence>
<dbReference type="SMART" id="SM00034">
    <property type="entry name" value="CLECT"/>
    <property type="match status" value="1"/>
</dbReference>
<evidence type="ECO:0000256" key="4">
    <source>
        <dbReference type="ARBA" id="ARBA00022530"/>
    </source>
</evidence>
<dbReference type="FunFam" id="3.10.100.10:FF:000003">
    <property type="entry name" value="Versican core protein"/>
    <property type="match status" value="1"/>
</dbReference>
<feature type="domain" description="Link" evidence="31">
    <location>
        <begin position="252"/>
        <end position="352"/>
    </location>
</feature>
<dbReference type="GO" id="GO:0001501">
    <property type="term" value="P:skeletal system development"/>
    <property type="evidence" value="ECO:0007669"/>
    <property type="project" value="TreeGrafter"/>
</dbReference>
<evidence type="ECO:0000256" key="11">
    <source>
        <dbReference type="ARBA" id="ARBA00022974"/>
    </source>
</evidence>
<dbReference type="InterPro" id="IPR033987">
    <property type="entry name" value="CSPG_CTLD"/>
</dbReference>
<dbReference type="PROSITE" id="PS50041">
    <property type="entry name" value="C_TYPE_LECTIN_2"/>
    <property type="match status" value="1"/>
</dbReference>
<dbReference type="CDD" id="cd00053">
    <property type="entry name" value="EGF"/>
    <property type="match status" value="1"/>
</dbReference>
<feature type="disulfide bond" evidence="24">
    <location>
        <begin position="202"/>
        <end position="223"/>
    </location>
</feature>
<dbReference type="InterPro" id="IPR001304">
    <property type="entry name" value="C-type_lectin-like"/>
</dbReference>
<dbReference type="Pfam" id="PF00008">
    <property type="entry name" value="EGF"/>
    <property type="match status" value="1"/>
</dbReference>
<evidence type="ECO:0000313" key="33">
    <source>
        <dbReference type="Proteomes" id="UP000823561"/>
    </source>
</evidence>
<dbReference type="InterPro" id="IPR013783">
    <property type="entry name" value="Ig-like_fold"/>
</dbReference>
<evidence type="ECO:0000256" key="15">
    <source>
        <dbReference type="ARBA" id="ARBA00023290"/>
    </source>
</evidence>
<feature type="region of interest" description="Disordered" evidence="25">
    <location>
        <begin position="1195"/>
        <end position="1219"/>
    </location>
</feature>
<proteinExistence type="predicted"/>
<dbReference type="PANTHER" id="PTHR22804">
    <property type="entry name" value="AGGRECAN/VERSICAN PROTEOGLYCAN"/>
    <property type="match status" value="1"/>
</dbReference>
<feature type="disulfide bond" evidence="22">
    <location>
        <begin position="1253"/>
        <end position="1262"/>
    </location>
</feature>
<dbReference type="GO" id="GO:0007155">
    <property type="term" value="P:cell adhesion"/>
    <property type="evidence" value="ECO:0007669"/>
    <property type="project" value="InterPro"/>
</dbReference>
<dbReference type="GO" id="GO:0072534">
    <property type="term" value="C:perineuronal net"/>
    <property type="evidence" value="ECO:0007669"/>
    <property type="project" value="TreeGrafter"/>
</dbReference>
<dbReference type="PROSITE" id="PS50026">
    <property type="entry name" value="EGF_3"/>
    <property type="match status" value="2"/>
</dbReference>
<dbReference type="InterPro" id="IPR050691">
    <property type="entry name" value="Hyaluronan_bind_Proteoglycan"/>
</dbReference>
<dbReference type="SUPFAM" id="SSF57535">
    <property type="entry name" value="Complement control module/SCR domain"/>
    <property type="match status" value="1"/>
</dbReference>
<dbReference type="InterPro" id="IPR035976">
    <property type="entry name" value="Sushi/SCR/CCP_sf"/>
</dbReference>
<dbReference type="GO" id="GO:0033165">
    <property type="term" value="C:interphotoreceptor matrix"/>
    <property type="evidence" value="ECO:0007669"/>
    <property type="project" value="UniProtKB-SubCell"/>
</dbReference>
<evidence type="ECO:0000256" key="16">
    <source>
        <dbReference type="ARBA" id="ARBA00023319"/>
    </source>
</evidence>
<organism evidence="32 33">
    <name type="scientific">Alosa alosa</name>
    <name type="common">allis shad</name>
    <dbReference type="NCBI Taxonomy" id="278164"/>
    <lineage>
        <taxon>Eukaryota</taxon>
        <taxon>Metazoa</taxon>
        <taxon>Chordata</taxon>
        <taxon>Craniata</taxon>
        <taxon>Vertebrata</taxon>
        <taxon>Euteleostomi</taxon>
        <taxon>Actinopterygii</taxon>
        <taxon>Neopterygii</taxon>
        <taxon>Teleostei</taxon>
        <taxon>Clupei</taxon>
        <taxon>Clupeiformes</taxon>
        <taxon>Clupeoidei</taxon>
        <taxon>Clupeidae</taxon>
        <taxon>Alosa</taxon>
    </lineage>
</organism>
<keyword evidence="8" id="KW-0430">Lectin</keyword>
<dbReference type="SMART" id="SM00179">
    <property type="entry name" value="EGF_CA"/>
    <property type="match status" value="1"/>
</dbReference>
<dbReference type="CDD" id="cd00033">
    <property type="entry name" value="CCP"/>
    <property type="match status" value="1"/>
</dbReference>
<dbReference type="InterPro" id="IPR007110">
    <property type="entry name" value="Ig-like_dom"/>
</dbReference>
<dbReference type="FunFam" id="2.10.70.10:FF:000003">
    <property type="entry name" value="Versican core protein"/>
    <property type="match status" value="1"/>
</dbReference>
<feature type="region of interest" description="Disordered" evidence="25">
    <location>
        <begin position="362"/>
        <end position="436"/>
    </location>
</feature>
<gene>
    <name evidence="32" type="ORF">AALO_G00168740</name>
</gene>
<evidence type="ECO:0000256" key="17">
    <source>
        <dbReference type="ARBA" id="ARBA00043896"/>
    </source>
</evidence>
<feature type="compositionally biased region" description="Basic and acidic residues" evidence="25">
    <location>
        <begin position="1116"/>
        <end position="1127"/>
    </location>
</feature>
<dbReference type="FunFam" id="2.10.25.10:FF:000004">
    <property type="entry name" value="Neurogenic locus notch 1"/>
    <property type="match status" value="1"/>
</dbReference>
<feature type="region of interest" description="Disordered" evidence="25">
    <location>
        <begin position="503"/>
        <end position="536"/>
    </location>
</feature>
<dbReference type="InterPro" id="IPR013106">
    <property type="entry name" value="Ig_V-set"/>
</dbReference>
<keyword evidence="4" id="KW-0272">Extracellular matrix</keyword>
<dbReference type="PROSITE" id="PS01241">
    <property type="entry name" value="LINK_1"/>
    <property type="match status" value="1"/>
</dbReference>
<dbReference type="PROSITE" id="PS01186">
    <property type="entry name" value="EGF_2"/>
    <property type="match status" value="1"/>
</dbReference>
<feature type="domain" description="Sushi" evidence="30">
    <location>
        <begin position="1432"/>
        <end position="1492"/>
    </location>
</feature>
<dbReference type="EMBL" id="JADWDJ010000012">
    <property type="protein sequence ID" value="KAG5272735.1"/>
    <property type="molecule type" value="Genomic_DNA"/>
</dbReference>
<evidence type="ECO:0000256" key="13">
    <source>
        <dbReference type="ARBA" id="ARBA00023180"/>
    </source>
</evidence>
<feature type="domain" description="C-type lectin" evidence="28">
    <location>
        <begin position="1314"/>
        <end position="1428"/>
    </location>
</feature>
<evidence type="ECO:0000256" key="20">
    <source>
        <dbReference type="ARBA" id="ARBA00044263"/>
    </source>
</evidence>
<protein>
    <recommendedName>
        <fullName evidence="18">Versican core protein</fullName>
    </recommendedName>
    <alternativeName>
        <fullName evidence="19">Chondroitin sulfate proteoglycan core protein 2</fullName>
    </alternativeName>
    <alternativeName>
        <fullName evidence="20">Large fibroblast proteoglycan</fullName>
    </alternativeName>
    <alternativeName>
        <fullName evidence="21">PG-M</fullName>
    </alternativeName>
</protein>
<dbReference type="PROSITE" id="PS00022">
    <property type="entry name" value="EGF_1"/>
    <property type="match status" value="2"/>
</dbReference>
<dbReference type="GO" id="GO:0010001">
    <property type="term" value="P:glial cell differentiation"/>
    <property type="evidence" value="ECO:0007669"/>
    <property type="project" value="TreeGrafter"/>
</dbReference>
<dbReference type="SMART" id="SM00409">
    <property type="entry name" value="IG"/>
    <property type="match status" value="1"/>
</dbReference>
<dbReference type="FunFam" id="3.10.100.10:FF:000002">
    <property type="entry name" value="Hyaluronan proteoglycan link protein 1"/>
    <property type="match status" value="1"/>
</dbReference>
<feature type="compositionally biased region" description="Polar residues" evidence="25">
    <location>
        <begin position="739"/>
        <end position="761"/>
    </location>
</feature>
<evidence type="ECO:0000256" key="3">
    <source>
        <dbReference type="ARBA" id="ARBA00022525"/>
    </source>
</evidence>
<evidence type="ECO:0000256" key="1">
    <source>
        <dbReference type="ARBA" id="ARBA00004504"/>
    </source>
</evidence>
<dbReference type="PROSITE" id="PS50923">
    <property type="entry name" value="SUSHI"/>
    <property type="match status" value="1"/>
</dbReference>
<feature type="compositionally biased region" description="Polar residues" evidence="25">
    <location>
        <begin position="423"/>
        <end position="436"/>
    </location>
</feature>
<dbReference type="Pfam" id="PF00193">
    <property type="entry name" value="Xlink"/>
    <property type="match status" value="2"/>
</dbReference>
<comment type="subcellular location">
    <subcellularLocation>
        <location evidence="1">Cell projection</location>
        <location evidence="1">Cilium</location>
        <location evidence="1">Photoreceptor outer segment</location>
    </subcellularLocation>
    <subcellularLocation>
        <location evidence="2">Secreted</location>
        <location evidence="2">Extracellular space</location>
        <location evidence="2">Extracellular matrix</location>
        <location evidence="2">Interphotoreceptor matrix</location>
    </subcellularLocation>
</comment>
<evidence type="ECO:0000256" key="21">
    <source>
        <dbReference type="ARBA" id="ARBA00044266"/>
    </source>
</evidence>
<reference evidence="32" key="1">
    <citation type="submission" date="2020-10" db="EMBL/GenBank/DDBJ databases">
        <title>Chromosome-scale genome assembly of the Allis shad, Alosa alosa.</title>
        <authorList>
            <person name="Margot Z."/>
            <person name="Christophe K."/>
            <person name="Cabau C."/>
            <person name="Louis A."/>
            <person name="Berthelot C."/>
            <person name="Parey E."/>
            <person name="Roest Crollius H."/>
            <person name="Montfort J."/>
            <person name="Robinson-Rechavi M."/>
            <person name="Bucao C."/>
            <person name="Bouchez O."/>
            <person name="Gislard M."/>
            <person name="Lluch J."/>
            <person name="Milhes M."/>
            <person name="Lampietro C."/>
            <person name="Lopez Roques C."/>
            <person name="Donnadieu C."/>
            <person name="Braasch I."/>
            <person name="Desvignes T."/>
            <person name="Postlethwait J."/>
            <person name="Bobe J."/>
            <person name="Guiguen Y."/>
        </authorList>
    </citation>
    <scope>NUCLEOTIDE SEQUENCE</scope>
    <source>
        <strain evidence="32">M-15738</strain>
        <tissue evidence="32">Blood</tissue>
    </source>
</reference>
<feature type="compositionally biased region" description="Basic and acidic residues" evidence="25">
    <location>
        <begin position="1144"/>
        <end position="1154"/>
    </location>
</feature>
<dbReference type="CDD" id="cd03520">
    <property type="entry name" value="Link_domain_CSPGs_modules_2_4"/>
    <property type="match status" value="1"/>
</dbReference>
<dbReference type="Pfam" id="PF00059">
    <property type="entry name" value="Lectin_C"/>
    <property type="match status" value="1"/>
</dbReference>
<dbReference type="InterPro" id="IPR036179">
    <property type="entry name" value="Ig-like_dom_sf"/>
</dbReference>
<feature type="region of interest" description="Disordered" evidence="25">
    <location>
        <begin position="847"/>
        <end position="993"/>
    </location>
</feature>
<feature type="disulfide bond" evidence="23">
    <location>
        <begin position="1463"/>
        <end position="1490"/>
    </location>
</feature>
<keyword evidence="9" id="KW-0677">Repeat</keyword>
<evidence type="ECO:0000256" key="23">
    <source>
        <dbReference type="PROSITE-ProRule" id="PRU00302"/>
    </source>
</evidence>
<keyword evidence="5 22" id="KW-0245">EGF-like domain</keyword>
<evidence type="ECO:0000256" key="24">
    <source>
        <dbReference type="PROSITE-ProRule" id="PRU00323"/>
    </source>
</evidence>
<accession>A0AAV6GGH5</accession>
<feature type="disulfide bond" evidence="24">
    <location>
        <begin position="299"/>
        <end position="320"/>
    </location>
</feature>
<feature type="compositionally biased region" description="Basic and acidic residues" evidence="25">
    <location>
        <begin position="1088"/>
        <end position="1099"/>
    </location>
</feature>
<dbReference type="CDD" id="cd03517">
    <property type="entry name" value="Link_domain_CSPGs_modules_1_3"/>
    <property type="match status" value="1"/>
</dbReference>
<evidence type="ECO:0000256" key="22">
    <source>
        <dbReference type="PROSITE-ProRule" id="PRU00076"/>
    </source>
</evidence>
<dbReference type="GO" id="GO:0045202">
    <property type="term" value="C:synapse"/>
    <property type="evidence" value="ECO:0007669"/>
    <property type="project" value="TreeGrafter"/>
</dbReference>